<dbReference type="AlphaFoldDB" id="A0A1G2Q129"/>
<comment type="similarity">
    <text evidence="1">Belongs to the RecJ family.</text>
</comment>
<feature type="domain" description="DDH" evidence="6">
    <location>
        <begin position="80"/>
        <end position="234"/>
    </location>
</feature>
<evidence type="ECO:0000256" key="1">
    <source>
        <dbReference type="ARBA" id="ARBA00005915"/>
    </source>
</evidence>
<dbReference type="SUPFAM" id="SSF64182">
    <property type="entry name" value="DHH phosphoesterases"/>
    <property type="match status" value="1"/>
</dbReference>
<dbReference type="InterPro" id="IPR051673">
    <property type="entry name" value="SSDNA_exonuclease_RecJ"/>
</dbReference>
<reference evidence="9 10" key="1">
    <citation type="journal article" date="2016" name="Nat. Commun.">
        <title>Thousands of microbial genomes shed light on interconnected biogeochemical processes in an aquifer system.</title>
        <authorList>
            <person name="Anantharaman K."/>
            <person name="Brown C.T."/>
            <person name="Hug L.A."/>
            <person name="Sharon I."/>
            <person name="Castelle C.J."/>
            <person name="Probst A.J."/>
            <person name="Thomas B.C."/>
            <person name="Singh A."/>
            <person name="Wilkins M.J."/>
            <person name="Karaoz U."/>
            <person name="Brodie E.L."/>
            <person name="Williams K.H."/>
            <person name="Hubbard S.S."/>
            <person name="Banfield J.F."/>
        </authorList>
    </citation>
    <scope>NUCLEOTIDE SEQUENCE [LARGE SCALE GENOMIC DNA]</scope>
</reference>
<evidence type="ECO:0000259" key="7">
    <source>
        <dbReference type="Pfam" id="PF02272"/>
    </source>
</evidence>
<dbReference type="InterPro" id="IPR003156">
    <property type="entry name" value="DHHA1_dom"/>
</dbReference>
<dbReference type="InterPro" id="IPR038763">
    <property type="entry name" value="DHH_sf"/>
</dbReference>
<evidence type="ECO:0000259" key="6">
    <source>
        <dbReference type="Pfam" id="PF01368"/>
    </source>
</evidence>
<proteinExistence type="inferred from homology"/>
<name>A0A1G2Q129_9BACT</name>
<dbReference type="GO" id="GO:0006281">
    <property type="term" value="P:DNA repair"/>
    <property type="evidence" value="ECO:0007669"/>
    <property type="project" value="InterPro"/>
</dbReference>
<keyword evidence="3" id="KW-0540">Nuclease</keyword>
<dbReference type="Gene3D" id="3.90.1640.30">
    <property type="match status" value="1"/>
</dbReference>
<keyword evidence="4" id="KW-0378">Hydrolase</keyword>
<dbReference type="GO" id="GO:0006310">
    <property type="term" value="P:DNA recombination"/>
    <property type="evidence" value="ECO:0007669"/>
    <property type="project" value="InterPro"/>
</dbReference>
<dbReference type="PANTHER" id="PTHR30255:SF2">
    <property type="entry name" value="SINGLE-STRANDED-DNA-SPECIFIC EXONUCLEASE RECJ"/>
    <property type="match status" value="1"/>
</dbReference>
<dbReference type="NCBIfam" id="TIGR00644">
    <property type="entry name" value="recJ"/>
    <property type="match status" value="1"/>
</dbReference>
<evidence type="ECO:0000259" key="8">
    <source>
        <dbReference type="Pfam" id="PF17768"/>
    </source>
</evidence>
<dbReference type="Pfam" id="PF17768">
    <property type="entry name" value="RecJ_OB"/>
    <property type="match status" value="1"/>
</dbReference>
<dbReference type="GO" id="GO:0003676">
    <property type="term" value="F:nucleic acid binding"/>
    <property type="evidence" value="ECO:0007669"/>
    <property type="project" value="InterPro"/>
</dbReference>
<dbReference type="Proteomes" id="UP000178936">
    <property type="component" value="Unassembled WGS sequence"/>
</dbReference>
<organism evidence="9 10">
    <name type="scientific">Candidatus Veblenbacteria bacterium RIFOXYA2_FULL_43_9</name>
    <dbReference type="NCBI Taxonomy" id="1802425"/>
    <lineage>
        <taxon>Bacteria</taxon>
        <taxon>Candidatus Vebleniibacteriota</taxon>
    </lineage>
</organism>
<evidence type="ECO:0000313" key="9">
    <source>
        <dbReference type="EMBL" id="OHA54284.1"/>
    </source>
</evidence>
<evidence type="ECO:0000313" key="10">
    <source>
        <dbReference type="Proteomes" id="UP000178936"/>
    </source>
</evidence>
<protein>
    <recommendedName>
        <fullName evidence="2">Single-stranded-DNA-specific exonuclease RecJ</fullName>
    </recommendedName>
</protein>
<dbReference type="InterPro" id="IPR001667">
    <property type="entry name" value="DDH_dom"/>
</dbReference>
<dbReference type="GO" id="GO:0008409">
    <property type="term" value="F:5'-3' exonuclease activity"/>
    <property type="evidence" value="ECO:0007669"/>
    <property type="project" value="InterPro"/>
</dbReference>
<dbReference type="PANTHER" id="PTHR30255">
    <property type="entry name" value="SINGLE-STRANDED-DNA-SPECIFIC EXONUCLEASE RECJ"/>
    <property type="match status" value="1"/>
</dbReference>
<evidence type="ECO:0000256" key="2">
    <source>
        <dbReference type="ARBA" id="ARBA00019841"/>
    </source>
</evidence>
<dbReference type="InterPro" id="IPR041122">
    <property type="entry name" value="RecJ_OB"/>
</dbReference>
<dbReference type="InterPro" id="IPR004610">
    <property type="entry name" value="RecJ"/>
</dbReference>
<evidence type="ECO:0000256" key="3">
    <source>
        <dbReference type="ARBA" id="ARBA00022722"/>
    </source>
</evidence>
<feature type="domain" description="DHHA1" evidence="7">
    <location>
        <begin position="354"/>
        <end position="447"/>
    </location>
</feature>
<sequence>MKDKLWQLAEPISADILGQFPELDPVLLQLLWNRGLKDQAAIDEFLNPDWLADVHDPFLFKDMKRAVERIYEAIGGNQTIGVFGDYDADGVTAAVIITSTLKKLGAKVEVYLPHREREGYGLNEEAIRYLKDRGVSLLITCDCGVANPSQVSLANSLGLTVIVTDHHQAQAELPAAFAILHPGLAGESYPFKFLSGGGVAFKLVQGLLRYEGCHLSQTEREIQEKWLLDLVAISTVADMVKLTGENRTLVKYGLTVLRKTRRLGLKKLIEVAGLNFDDLDTYAIGFQIAPRINAAGRMDHANAAYALLMSENSTEAEELARSINLTNSQRQAITDVMFKEACEQIGKINIKTFFIQAYKPEWSLGLVGLVAGKLVQQYNRPALVMCQVGDKIAGSGRAGVGGFDLANALTACSEYLVSFGGHKEAAGFSLSIDQLENFLSKFAKLAKAHLSGQDLTAKLAVDAVFTLDKIDWHIAEQVELLEPFGQGNPGARFASYGVLIANTQPVGSAGQHLRLELSFESSHQRFIWFNSAESSKQFSIGDKVDVVYEVGVNEWNNTRQLELKVVDIKKSDS</sequence>
<evidence type="ECO:0000256" key="4">
    <source>
        <dbReference type="ARBA" id="ARBA00022801"/>
    </source>
</evidence>
<dbReference type="Gene3D" id="2.40.50.460">
    <property type="match status" value="1"/>
</dbReference>
<gene>
    <name evidence="9" type="ORF">A2226_00175</name>
</gene>
<dbReference type="EMBL" id="MHTB01000052">
    <property type="protein sequence ID" value="OHA54284.1"/>
    <property type="molecule type" value="Genomic_DNA"/>
</dbReference>
<comment type="caution">
    <text evidence="9">The sequence shown here is derived from an EMBL/GenBank/DDBJ whole genome shotgun (WGS) entry which is preliminary data.</text>
</comment>
<dbReference type="Pfam" id="PF02272">
    <property type="entry name" value="DHHA1"/>
    <property type="match status" value="1"/>
</dbReference>
<accession>A0A1G2Q129</accession>
<feature type="domain" description="RecJ OB" evidence="8">
    <location>
        <begin position="461"/>
        <end position="567"/>
    </location>
</feature>
<evidence type="ECO:0000256" key="5">
    <source>
        <dbReference type="ARBA" id="ARBA00022839"/>
    </source>
</evidence>
<keyword evidence="5 9" id="KW-0269">Exonuclease</keyword>
<dbReference type="Pfam" id="PF01368">
    <property type="entry name" value="DHH"/>
    <property type="match status" value="1"/>
</dbReference>